<keyword evidence="3" id="KW-1185">Reference proteome</keyword>
<dbReference type="EMBL" id="JARQWQ010000068">
    <property type="protein sequence ID" value="KAK2554662.1"/>
    <property type="molecule type" value="Genomic_DNA"/>
</dbReference>
<proteinExistence type="predicted"/>
<dbReference type="InterPro" id="IPR026983">
    <property type="entry name" value="DHC"/>
</dbReference>
<dbReference type="GO" id="GO:0007018">
    <property type="term" value="P:microtubule-based movement"/>
    <property type="evidence" value="ECO:0007669"/>
    <property type="project" value="InterPro"/>
</dbReference>
<dbReference type="Pfam" id="PF18199">
    <property type="entry name" value="Dynein_C"/>
    <property type="match status" value="2"/>
</dbReference>
<reference evidence="2" key="1">
    <citation type="journal article" date="2023" name="G3 (Bethesda)">
        <title>Whole genome assembly and annotation of the endangered Caribbean coral Acropora cervicornis.</title>
        <authorList>
            <person name="Selwyn J.D."/>
            <person name="Vollmer S.V."/>
        </authorList>
    </citation>
    <scope>NUCLEOTIDE SEQUENCE</scope>
    <source>
        <strain evidence="2">K2</strain>
    </source>
</reference>
<gene>
    <name evidence="2" type="ORF">P5673_023898</name>
</gene>
<comment type="caution">
    <text evidence="2">The sequence shown here is derived from an EMBL/GenBank/DDBJ whole genome shotgun (WGS) entry which is preliminary data.</text>
</comment>
<dbReference type="Gene3D" id="3.10.490.20">
    <property type="match status" value="1"/>
</dbReference>
<dbReference type="Proteomes" id="UP001249851">
    <property type="component" value="Unassembled WGS sequence"/>
</dbReference>
<evidence type="ECO:0000313" key="3">
    <source>
        <dbReference type="Proteomes" id="UP001249851"/>
    </source>
</evidence>
<dbReference type="PANTHER" id="PTHR46532:SF13">
    <property type="entry name" value="CYTOPLASMIC DYNEIN 1 HEAVY CHAIN 1"/>
    <property type="match status" value="1"/>
</dbReference>
<sequence>MRTLHTTATNWLNMIPKDLTTLKRTLDNIKDPLFRYFEREVNTGYQLLNTIREDLNHIVLVCESQRKPTNYLRNLMSDLVKGILPSNWRRYTVPKGLTVLQWNLNIWLGGMFVPEAYITATRQFVAQANNWSLEELALEVTIANGPDDRLTIDDCSFGIKGLRLQGAQCLDNKLELTATISTDLIEPGTIHSGEGKVTLPVYLNQTRTELLFTVDMATRGEAAGREHRFYERGVAFLASSLSG</sequence>
<accession>A0AAD9Q4K9</accession>
<dbReference type="Gene3D" id="1.20.1270.280">
    <property type="match status" value="1"/>
</dbReference>
<dbReference type="GO" id="GO:0051959">
    <property type="term" value="F:dynein light intermediate chain binding"/>
    <property type="evidence" value="ECO:0007669"/>
    <property type="project" value="InterPro"/>
</dbReference>
<feature type="domain" description="Dynein heavy chain C-terminal" evidence="1">
    <location>
        <begin position="3"/>
        <end position="102"/>
    </location>
</feature>
<name>A0AAD9Q4K9_ACRCE</name>
<dbReference type="InterPro" id="IPR041228">
    <property type="entry name" value="Dynein_C"/>
</dbReference>
<dbReference type="GO" id="GO:0005858">
    <property type="term" value="C:axonemal dynein complex"/>
    <property type="evidence" value="ECO:0007669"/>
    <property type="project" value="TreeGrafter"/>
</dbReference>
<dbReference type="InterPro" id="IPR043160">
    <property type="entry name" value="Dynein_C_barrel"/>
</dbReference>
<feature type="domain" description="Dynein heavy chain C-terminal" evidence="1">
    <location>
        <begin position="106"/>
        <end position="237"/>
    </location>
</feature>
<dbReference type="AlphaFoldDB" id="A0AAD9Q4K9"/>
<evidence type="ECO:0000313" key="2">
    <source>
        <dbReference type="EMBL" id="KAK2554662.1"/>
    </source>
</evidence>
<dbReference type="GO" id="GO:0045505">
    <property type="term" value="F:dynein intermediate chain binding"/>
    <property type="evidence" value="ECO:0007669"/>
    <property type="project" value="InterPro"/>
</dbReference>
<dbReference type="FunFam" id="3.10.490.20:FF:000004">
    <property type="entry name" value="Cytoplasmic dynein heavy chain 2"/>
    <property type="match status" value="1"/>
</dbReference>
<dbReference type="PANTHER" id="PTHR46532">
    <property type="entry name" value="MALE FERTILITY FACTOR KL5"/>
    <property type="match status" value="1"/>
</dbReference>
<evidence type="ECO:0000259" key="1">
    <source>
        <dbReference type="Pfam" id="PF18199"/>
    </source>
</evidence>
<organism evidence="2 3">
    <name type="scientific">Acropora cervicornis</name>
    <name type="common">Staghorn coral</name>
    <dbReference type="NCBI Taxonomy" id="6130"/>
    <lineage>
        <taxon>Eukaryota</taxon>
        <taxon>Metazoa</taxon>
        <taxon>Cnidaria</taxon>
        <taxon>Anthozoa</taxon>
        <taxon>Hexacorallia</taxon>
        <taxon>Scleractinia</taxon>
        <taxon>Astrocoeniina</taxon>
        <taxon>Acroporidae</taxon>
        <taxon>Acropora</taxon>
    </lineage>
</organism>
<reference evidence="2" key="2">
    <citation type="journal article" date="2023" name="Science">
        <title>Genomic signatures of disease resistance in endangered staghorn corals.</title>
        <authorList>
            <person name="Vollmer S.V."/>
            <person name="Selwyn J.D."/>
            <person name="Despard B.A."/>
            <person name="Roesel C.L."/>
        </authorList>
    </citation>
    <scope>NUCLEOTIDE SEQUENCE</scope>
    <source>
        <strain evidence="2">K2</strain>
    </source>
</reference>
<protein>
    <submittedName>
        <fullName evidence="2">Dynein heavy chain</fullName>
    </submittedName>
</protein>